<dbReference type="AlphaFoldDB" id="A0A512MEV8"/>
<comment type="caution">
    <text evidence="1">The sequence shown here is derived from an EMBL/GenBank/DDBJ whole genome shotgun (WGS) entry which is preliminary data.</text>
</comment>
<dbReference type="EMBL" id="BKAG01000045">
    <property type="protein sequence ID" value="GEP45279.1"/>
    <property type="molecule type" value="Genomic_DNA"/>
</dbReference>
<name>A0A512MEV8_9BACT</name>
<reference evidence="1 2" key="1">
    <citation type="submission" date="2019-07" db="EMBL/GenBank/DDBJ databases">
        <title>Whole genome shotgun sequence of Brevifollis gellanilyticus NBRC 108608.</title>
        <authorList>
            <person name="Hosoyama A."/>
            <person name="Uohara A."/>
            <person name="Ohji S."/>
            <person name="Ichikawa N."/>
        </authorList>
    </citation>
    <scope>NUCLEOTIDE SEQUENCE [LARGE SCALE GENOMIC DNA]</scope>
    <source>
        <strain evidence="1 2">NBRC 108608</strain>
    </source>
</reference>
<accession>A0A512MEV8</accession>
<sequence>MNILHYIGAHWYQPPPEYIAAVEACPPQRSAAYLKLLLSSGGRKWLKSFDEPPPGTPIKQANPNT</sequence>
<keyword evidence="2" id="KW-1185">Reference proteome</keyword>
<protein>
    <submittedName>
        <fullName evidence="1">Uncharacterized protein</fullName>
    </submittedName>
</protein>
<evidence type="ECO:0000313" key="1">
    <source>
        <dbReference type="EMBL" id="GEP45279.1"/>
    </source>
</evidence>
<organism evidence="1 2">
    <name type="scientific">Brevifollis gellanilyticus</name>
    <dbReference type="NCBI Taxonomy" id="748831"/>
    <lineage>
        <taxon>Bacteria</taxon>
        <taxon>Pseudomonadati</taxon>
        <taxon>Verrucomicrobiota</taxon>
        <taxon>Verrucomicrobiia</taxon>
        <taxon>Verrucomicrobiales</taxon>
        <taxon>Verrucomicrobiaceae</taxon>
    </lineage>
</organism>
<gene>
    <name evidence="1" type="ORF">BGE01nite_45700</name>
</gene>
<dbReference type="Proteomes" id="UP000321577">
    <property type="component" value="Unassembled WGS sequence"/>
</dbReference>
<evidence type="ECO:0000313" key="2">
    <source>
        <dbReference type="Proteomes" id="UP000321577"/>
    </source>
</evidence>
<proteinExistence type="predicted"/>